<keyword evidence="1" id="KW-0328">Glycosyltransferase</keyword>
<proteinExistence type="predicted"/>
<evidence type="ECO:0000313" key="4">
    <source>
        <dbReference type="EMBL" id="RZT31843.1"/>
    </source>
</evidence>
<dbReference type="InterPro" id="IPR028098">
    <property type="entry name" value="Glyco_trans_4-like_N"/>
</dbReference>
<dbReference type="Proteomes" id="UP000291078">
    <property type="component" value="Unassembled WGS sequence"/>
</dbReference>
<dbReference type="SUPFAM" id="SSF53756">
    <property type="entry name" value="UDP-Glycosyltransferase/glycogen phosphorylase"/>
    <property type="match status" value="1"/>
</dbReference>
<keyword evidence="2 4" id="KW-0808">Transferase</keyword>
<evidence type="ECO:0000313" key="5">
    <source>
        <dbReference type="Proteomes" id="UP000291078"/>
    </source>
</evidence>
<reference evidence="4 5" key="1">
    <citation type="journal article" date="2015" name="Stand. Genomic Sci.">
        <title>Genomic Encyclopedia of Bacterial and Archaeal Type Strains, Phase III: the genomes of soil and plant-associated and newly described type strains.</title>
        <authorList>
            <person name="Whitman W.B."/>
            <person name="Woyke T."/>
            <person name="Klenk H.P."/>
            <person name="Zhou Y."/>
            <person name="Lilburn T.G."/>
            <person name="Beck B.J."/>
            <person name="De Vos P."/>
            <person name="Vandamme P."/>
            <person name="Eisen J.A."/>
            <person name="Garrity G."/>
            <person name="Hugenholtz P."/>
            <person name="Kyrpides N.C."/>
        </authorList>
    </citation>
    <scope>NUCLEOTIDE SEQUENCE [LARGE SCALE GENOMIC DNA]</scope>
    <source>
        <strain evidence="4 5">ASC-9842</strain>
    </source>
</reference>
<dbReference type="AlphaFoldDB" id="A0A4Q7RF69"/>
<dbReference type="RefSeq" id="WP_130393243.1">
    <property type="nucleotide sequence ID" value="NZ_SGXM01000008.1"/>
</dbReference>
<dbReference type="Gene3D" id="3.40.50.2000">
    <property type="entry name" value="Glycogen Phosphorylase B"/>
    <property type="match status" value="2"/>
</dbReference>
<dbReference type="EMBL" id="SGXM01000008">
    <property type="protein sequence ID" value="RZT31843.1"/>
    <property type="molecule type" value="Genomic_DNA"/>
</dbReference>
<evidence type="ECO:0000259" key="3">
    <source>
        <dbReference type="Pfam" id="PF13439"/>
    </source>
</evidence>
<feature type="domain" description="Glycosyltransferase subfamily 4-like N-terminal" evidence="3">
    <location>
        <begin position="12"/>
        <end position="198"/>
    </location>
</feature>
<gene>
    <name evidence="4" type="ORF">EV147_4343</name>
</gene>
<dbReference type="CDD" id="cd03801">
    <property type="entry name" value="GT4_PimA-like"/>
    <property type="match status" value="1"/>
</dbReference>
<dbReference type="GO" id="GO:0016757">
    <property type="term" value="F:glycosyltransferase activity"/>
    <property type="evidence" value="ECO:0007669"/>
    <property type="project" value="UniProtKB-KW"/>
</dbReference>
<comment type="caution">
    <text evidence="4">The sequence shown here is derived from an EMBL/GenBank/DDBJ whole genome shotgun (WGS) entry which is preliminary data.</text>
</comment>
<evidence type="ECO:0000256" key="1">
    <source>
        <dbReference type="ARBA" id="ARBA00022676"/>
    </source>
</evidence>
<protein>
    <submittedName>
        <fullName evidence="4">Glycosyltransferase involved in cell wall biosynthesis</fullName>
    </submittedName>
</protein>
<sequence>MKVALSTIGKFHTFDLARELHARGHELTVFTGYPRFKLRGERLPDSVIRTFPWLHAPCVKLGARFGYDRAFMRELVHWSLEAFGRHVERNIPECDVYAGLSSSAGNAGRIVKARGAAYICDRGSSHIRIQDQILAEEYARWGMPYKPNDPRVIAREEREYAEADMITVPSSFAYRSFLDAGVSERKLRLIPYGVDLSRFQKVGEPSTETFDVLFVGGVNLRKGIPYLLQAFAKVTHRARRLTIVGACDPDMQAWLRTSGLPMEHVTLTGSVPQPRLKEYMSRSHVMVLPSVEEGLALVQAQALACGCPVIGTHNSGGEDLFTDGEEGYIVPIRDADALAQRMQNLADEPWLQQIMGAAALSRVRRIGGWSTYGGRVAALMEELATRRPRDAKAIDGALAAREIGTC</sequence>
<dbReference type="Pfam" id="PF13692">
    <property type="entry name" value="Glyco_trans_1_4"/>
    <property type="match status" value="1"/>
</dbReference>
<dbReference type="PANTHER" id="PTHR12526:SF510">
    <property type="entry name" value="D-INOSITOL 3-PHOSPHATE GLYCOSYLTRANSFERASE"/>
    <property type="match status" value="1"/>
</dbReference>
<organism evidence="4 5">
    <name type="scientific">Cupriavidus agavae</name>
    <dbReference type="NCBI Taxonomy" id="1001822"/>
    <lineage>
        <taxon>Bacteria</taxon>
        <taxon>Pseudomonadati</taxon>
        <taxon>Pseudomonadota</taxon>
        <taxon>Betaproteobacteria</taxon>
        <taxon>Burkholderiales</taxon>
        <taxon>Burkholderiaceae</taxon>
        <taxon>Cupriavidus</taxon>
    </lineage>
</organism>
<dbReference type="Pfam" id="PF13439">
    <property type="entry name" value="Glyco_transf_4"/>
    <property type="match status" value="1"/>
</dbReference>
<accession>A0A4Q7RF69</accession>
<evidence type="ECO:0000256" key="2">
    <source>
        <dbReference type="ARBA" id="ARBA00022679"/>
    </source>
</evidence>
<dbReference type="OrthoDB" id="9775208at2"/>
<name>A0A4Q7RF69_9BURK</name>
<dbReference type="PANTHER" id="PTHR12526">
    <property type="entry name" value="GLYCOSYLTRANSFERASE"/>
    <property type="match status" value="1"/>
</dbReference>
<keyword evidence="5" id="KW-1185">Reference proteome</keyword>